<evidence type="ECO:0000313" key="2">
    <source>
        <dbReference type="Proteomes" id="UP000295388"/>
    </source>
</evidence>
<dbReference type="EMBL" id="SNWQ01000063">
    <property type="protein sequence ID" value="TDO27351.1"/>
    <property type="molecule type" value="Genomic_DNA"/>
</dbReference>
<dbReference type="SUPFAM" id="SSF56091">
    <property type="entry name" value="DNA ligase/mRNA capping enzyme, catalytic domain"/>
    <property type="match status" value="1"/>
</dbReference>
<proteinExistence type="predicted"/>
<evidence type="ECO:0000313" key="1">
    <source>
        <dbReference type="EMBL" id="TDO27351.1"/>
    </source>
</evidence>
<dbReference type="Gene3D" id="3.30.470.30">
    <property type="entry name" value="DNA ligase/mRNA capping enzyme"/>
    <property type="match status" value="1"/>
</dbReference>
<reference evidence="1 2" key="1">
    <citation type="submission" date="2019-03" db="EMBL/GenBank/DDBJ databases">
        <title>Genomic Encyclopedia of Type Strains, Phase III (KMG-III): the genomes of soil and plant-associated and newly described type strains.</title>
        <authorList>
            <person name="Whitman W."/>
        </authorList>
    </citation>
    <scope>NUCLEOTIDE SEQUENCE [LARGE SCALE GENOMIC DNA]</scope>
    <source>
        <strain evidence="1 2">VKM Ac-2527</strain>
    </source>
</reference>
<gene>
    <name evidence="1" type="ORF">EV643_1636</name>
</gene>
<dbReference type="AlphaFoldDB" id="A0A4R6IY53"/>
<sequence length="129" mass="14216">MILVDGRLSFDALQRRLVTAPSKARALVAAAPASYVAFDLLAIGGVDLRTQRWTVRRGRLEQLAARWALPLQLSPVTADIEEAREWFDVLPEAIGIEPSRERCELPIRRRPPGLAPGEFCRGVGVRCAG</sequence>
<dbReference type="Proteomes" id="UP000295388">
    <property type="component" value="Unassembled WGS sequence"/>
</dbReference>
<comment type="caution">
    <text evidence="1">The sequence shown here is derived from an EMBL/GenBank/DDBJ whole genome shotgun (WGS) entry which is preliminary data.</text>
</comment>
<keyword evidence="2" id="KW-1185">Reference proteome</keyword>
<dbReference type="RefSeq" id="WP_202870078.1">
    <property type="nucleotide sequence ID" value="NZ_SNWQ01000063.1"/>
</dbReference>
<protein>
    <recommendedName>
        <fullName evidence="3">ATP dependent DNA ligase-like protein</fullName>
    </recommendedName>
</protein>
<accession>A0A4R6IY53</accession>
<name>A0A4R6IY53_9ACTN</name>
<organism evidence="1 2">
    <name type="scientific">Kribbella caucasensis</name>
    <dbReference type="NCBI Taxonomy" id="2512215"/>
    <lineage>
        <taxon>Bacteria</taxon>
        <taxon>Bacillati</taxon>
        <taxon>Actinomycetota</taxon>
        <taxon>Actinomycetes</taxon>
        <taxon>Propionibacteriales</taxon>
        <taxon>Kribbellaceae</taxon>
        <taxon>Kribbella</taxon>
    </lineage>
</organism>
<evidence type="ECO:0008006" key="3">
    <source>
        <dbReference type="Google" id="ProtNLM"/>
    </source>
</evidence>